<dbReference type="RefSeq" id="WP_113823441.1">
    <property type="nucleotide sequence ID" value="NZ_QOCE01000029.1"/>
</dbReference>
<reference evidence="1 2" key="1">
    <citation type="submission" date="2018-07" db="EMBL/GenBank/DDBJ databases">
        <title>Modular assembly of carbohydrate-degrading microbial communities in the ocean.</title>
        <authorList>
            <person name="Enke T.N."/>
            <person name="Datta M.S."/>
            <person name="Schwartzman J.A."/>
            <person name="Cermak N."/>
            <person name="Schmitz D.A."/>
            <person name="Barrere J."/>
            <person name="Cordero O.X."/>
        </authorList>
    </citation>
    <scope>NUCLEOTIDE SEQUENCE [LARGE SCALE GENOMIC DNA]</scope>
    <source>
        <strain evidence="1 2">C3M10</strain>
    </source>
</reference>
<evidence type="ECO:0000313" key="1">
    <source>
        <dbReference type="EMBL" id="RBW55569.1"/>
    </source>
</evidence>
<proteinExistence type="predicted"/>
<dbReference type="AlphaFoldDB" id="A0A366X3P8"/>
<name>A0A366X3P8_9RHOB</name>
<dbReference type="EMBL" id="QOCE01000029">
    <property type="protein sequence ID" value="RBW55569.1"/>
    <property type="molecule type" value="Genomic_DNA"/>
</dbReference>
<gene>
    <name evidence="1" type="ORF">DS909_10715</name>
</gene>
<organism evidence="1 2">
    <name type="scientific">Phaeobacter gallaeciensis</name>
    <dbReference type="NCBI Taxonomy" id="60890"/>
    <lineage>
        <taxon>Bacteria</taxon>
        <taxon>Pseudomonadati</taxon>
        <taxon>Pseudomonadota</taxon>
        <taxon>Alphaproteobacteria</taxon>
        <taxon>Rhodobacterales</taxon>
        <taxon>Roseobacteraceae</taxon>
        <taxon>Phaeobacter</taxon>
    </lineage>
</organism>
<evidence type="ECO:0000313" key="2">
    <source>
        <dbReference type="Proteomes" id="UP000252706"/>
    </source>
</evidence>
<dbReference type="Proteomes" id="UP000252706">
    <property type="component" value="Unassembled WGS sequence"/>
</dbReference>
<accession>A0A366X3P8</accession>
<sequence>MIEKVPHTAAQRPQIKTARSKGEVARIAKTRWLRRVSHMVLGFAPVEGALRDWMALRRKNTSNATVAPWASVRIRPEVVVTVRLLQERHLARTGKEISQSEVVCALVARGLPHLVKDSAFKAI</sequence>
<comment type="caution">
    <text evidence="1">The sequence shown here is derived from an EMBL/GenBank/DDBJ whole genome shotgun (WGS) entry which is preliminary data.</text>
</comment>
<dbReference type="OrthoDB" id="7861544at2"/>
<protein>
    <submittedName>
        <fullName evidence="1">Uncharacterized protein</fullName>
    </submittedName>
</protein>